<reference evidence="2 3" key="1">
    <citation type="journal article" date="2012" name="BMC Genomics">
        <title>Sequencing the genome of Marssonina brunnea reveals fungus-poplar co-evolution.</title>
        <authorList>
            <person name="Zhu S."/>
            <person name="Cao Y.-Z."/>
            <person name="Jiang C."/>
            <person name="Tan B.-Y."/>
            <person name="Wang Z."/>
            <person name="Feng S."/>
            <person name="Zhang L."/>
            <person name="Su X.-H."/>
            <person name="Brejova B."/>
            <person name="Vinar T."/>
            <person name="Xu M."/>
            <person name="Wang M.-X."/>
            <person name="Zhang S.-G."/>
            <person name="Huang M.-R."/>
            <person name="Wu R."/>
            <person name="Zhou Y."/>
        </authorList>
    </citation>
    <scope>NUCLEOTIDE SEQUENCE [LARGE SCALE GENOMIC DNA]</scope>
    <source>
        <strain evidence="2 3">MB_m1</strain>
    </source>
</reference>
<feature type="compositionally biased region" description="Polar residues" evidence="1">
    <location>
        <begin position="9"/>
        <end position="24"/>
    </location>
</feature>
<dbReference type="KEGG" id="mbe:MBM_01968"/>
<evidence type="ECO:0000313" key="2">
    <source>
        <dbReference type="EMBL" id="EKD20016.1"/>
    </source>
</evidence>
<dbReference type="EMBL" id="JH921430">
    <property type="protein sequence ID" value="EKD20016.1"/>
    <property type="molecule type" value="Genomic_DNA"/>
</dbReference>
<feature type="region of interest" description="Disordered" evidence="1">
    <location>
        <begin position="1"/>
        <end position="25"/>
    </location>
</feature>
<protein>
    <submittedName>
        <fullName evidence="2">Uncharacterized protein</fullName>
    </submittedName>
</protein>
<evidence type="ECO:0000313" key="3">
    <source>
        <dbReference type="Proteomes" id="UP000006753"/>
    </source>
</evidence>
<name>K1X487_MARBU</name>
<dbReference type="InParanoid" id="K1X487"/>
<gene>
    <name evidence="2" type="ORF">MBM_01968</name>
</gene>
<dbReference type="eggNOG" id="ENOG502STV7">
    <property type="taxonomic scope" value="Eukaryota"/>
</dbReference>
<dbReference type="HOGENOM" id="CLU_076163_1_1_1"/>
<dbReference type="PANTHER" id="PTHR39697:SF1">
    <property type="entry name" value="RICIN B LECTIN DOMAIN-CONTAINING PROTEIN"/>
    <property type="match status" value="1"/>
</dbReference>
<accession>K1X487</accession>
<dbReference type="GeneID" id="18757903"/>
<dbReference type="Proteomes" id="UP000006753">
    <property type="component" value="Unassembled WGS sequence"/>
</dbReference>
<dbReference type="AlphaFoldDB" id="K1X487"/>
<dbReference type="OrthoDB" id="5289641at2759"/>
<dbReference type="RefSeq" id="XP_007289857.1">
    <property type="nucleotide sequence ID" value="XM_007289795.1"/>
</dbReference>
<keyword evidence="3" id="KW-1185">Reference proteome</keyword>
<evidence type="ECO:0000256" key="1">
    <source>
        <dbReference type="SAM" id="MobiDB-lite"/>
    </source>
</evidence>
<organism evidence="2 3">
    <name type="scientific">Marssonina brunnea f. sp. multigermtubi (strain MB_m1)</name>
    <name type="common">Marssonina leaf spot fungus</name>
    <dbReference type="NCBI Taxonomy" id="1072389"/>
    <lineage>
        <taxon>Eukaryota</taxon>
        <taxon>Fungi</taxon>
        <taxon>Dikarya</taxon>
        <taxon>Ascomycota</taxon>
        <taxon>Pezizomycotina</taxon>
        <taxon>Leotiomycetes</taxon>
        <taxon>Helotiales</taxon>
        <taxon>Drepanopezizaceae</taxon>
        <taxon>Drepanopeziza</taxon>
    </lineage>
</organism>
<dbReference type="PANTHER" id="PTHR39697">
    <property type="entry name" value="RICIN B LECTIN DOMAIN-CONTAINING PROTEIN-RELATED"/>
    <property type="match status" value="1"/>
</dbReference>
<dbReference type="OMA" id="LLVKHWG"/>
<sequence>MSNFDDDSTSYGRTPTTPPWSNVAESLPDGYTATAAADSSGGTDLRGSLRCDNNSSVPSPGGTFIIRAVASGKVLTLVNGGVEVASPGPRGSIYWDCEQTKGWLGFRNAVSGNILGHDKHGRLGCQMPAHQHWGNFCVRPAPGGVGYLLLMTHWDSLWCVGFQQHEGREMLAKLGEDMADAVVWDFVRV</sequence>
<proteinExistence type="predicted"/>